<dbReference type="AlphaFoldDB" id="A0A165R162"/>
<gene>
    <name evidence="1" type="ORF">NEOLEDRAFT_1137034</name>
</gene>
<keyword evidence="2" id="KW-1185">Reference proteome</keyword>
<evidence type="ECO:0008006" key="3">
    <source>
        <dbReference type="Google" id="ProtNLM"/>
    </source>
</evidence>
<dbReference type="OrthoDB" id="3313254at2759"/>
<protein>
    <recommendedName>
        <fullName evidence="3">Ricin B lectin domain-containing protein</fullName>
    </recommendedName>
</protein>
<proteinExistence type="predicted"/>
<reference evidence="1 2" key="1">
    <citation type="journal article" date="2016" name="Mol. Biol. Evol.">
        <title>Comparative Genomics of Early-Diverging Mushroom-Forming Fungi Provides Insights into the Origins of Lignocellulose Decay Capabilities.</title>
        <authorList>
            <person name="Nagy L.G."/>
            <person name="Riley R."/>
            <person name="Tritt A."/>
            <person name="Adam C."/>
            <person name="Daum C."/>
            <person name="Floudas D."/>
            <person name="Sun H."/>
            <person name="Yadav J.S."/>
            <person name="Pangilinan J."/>
            <person name="Larsson K.H."/>
            <person name="Matsuura K."/>
            <person name="Barry K."/>
            <person name="Labutti K."/>
            <person name="Kuo R."/>
            <person name="Ohm R.A."/>
            <person name="Bhattacharya S.S."/>
            <person name="Shirouzu T."/>
            <person name="Yoshinaga Y."/>
            <person name="Martin F.M."/>
            <person name="Grigoriev I.V."/>
            <person name="Hibbett D.S."/>
        </authorList>
    </citation>
    <scope>NUCLEOTIDE SEQUENCE [LARGE SCALE GENOMIC DNA]</scope>
    <source>
        <strain evidence="1 2">HHB14362 ss-1</strain>
    </source>
</reference>
<dbReference type="EMBL" id="KV425588">
    <property type="protein sequence ID" value="KZT23162.1"/>
    <property type="molecule type" value="Genomic_DNA"/>
</dbReference>
<dbReference type="InParanoid" id="A0A165R162"/>
<sequence>MLKDGVYQITNVHTKQALYIGADAENGSELKTRDRITSWSEFRVESQGGRAYTLVADHNGMSARISDKKNVPVASRSSFKFHLIAISTPLKQYR</sequence>
<name>A0A165R162_9AGAM</name>
<accession>A0A165R162</accession>
<evidence type="ECO:0000313" key="2">
    <source>
        <dbReference type="Proteomes" id="UP000076761"/>
    </source>
</evidence>
<dbReference type="Gene3D" id="2.80.10.50">
    <property type="match status" value="1"/>
</dbReference>
<organism evidence="1 2">
    <name type="scientific">Neolentinus lepideus HHB14362 ss-1</name>
    <dbReference type="NCBI Taxonomy" id="1314782"/>
    <lineage>
        <taxon>Eukaryota</taxon>
        <taxon>Fungi</taxon>
        <taxon>Dikarya</taxon>
        <taxon>Basidiomycota</taxon>
        <taxon>Agaricomycotina</taxon>
        <taxon>Agaricomycetes</taxon>
        <taxon>Gloeophyllales</taxon>
        <taxon>Gloeophyllaceae</taxon>
        <taxon>Neolentinus</taxon>
    </lineage>
</organism>
<evidence type="ECO:0000313" key="1">
    <source>
        <dbReference type="EMBL" id="KZT23162.1"/>
    </source>
</evidence>
<dbReference type="Proteomes" id="UP000076761">
    <property type="component" value="Unassembled WGS sequence"/>
</dbReference>
<dbReference type="CDD" id="cd00161">
    <property type="entry name" value="beta-trefoil_Ricin-like"/>
    <property type="match status" value="1"/>
</dbReference>